<feature type="domain" description="DDE-1" evidence="2">
    <location>
        <begin position="208"/>
        <end position="241"/>
    </location>
</feature>
<evidence type="ECO:0000313" key="4">
    <source>
        <dbReference type="EMBL" id="CAH2325675.1"/>
    </source>
</evidence>
<feature type="compositionally biased region" description="Basic and acidic residues" evidence="1">
    <location>
        <begin position="1"/>
        <end position="15"/>
    </location>
</feature>
<feature type="region of interest" description="Disordered" evidence="1">
    <location>
        <begin position="1"/>
        <end position="32"/>
    </location>
</feature>
<dbReference type="PANTHER" id="PTHR19303">
    <property type="entry name" value="TRANSPOSON"/>
    <property type="match status" value="1"/>
</dbReference>
<name>A0AAD1TJI9_PELCU</name>
<keyword evidence="5" id="KW-1185">Reference proteome</keyword>
<dbReference type="Pfam" id="PF03184">
    <property type="entry name" value="DDE_1"/>
    <property type="match status" value="1"/>
</dbReference>
<dbReference type="GO" id="GO:0003677">
    <property type="term" value="F:DNA binding"/>
    <property type="evidence" value="ECO:0007669"/>
    <property type="project" value="InterPro"/>
</dbReference>
<dbReference type="PANTHER" id="PTHR19303:SF26">
    <property type="entry name" value="TIGGER TRANSPOSABLE ELEMENT-DERIVED PROTEIN 1"/>
    <property type="match status" value="1"/>
</dbReference>
<dbReference type="AlphaFoldDB" id="A0AAD1TJI9"/>
<proteinExistence type="predicted"/>
<gene>
    <name evidence="4" type="ORF">PECUL_23A034290</name>
</gene>
<evidence type="ECO:0000256" key="1">
    <source>
        <dbReference type="SAM" id="MobiDB-lite"/>
    </source>
</evidence>
<sequence length="425" mass="48198">MGERTSESQKERETAKSNLENPLMSERKEEKAKGKRQSIPLVIKIQVLDRLDKGECQVDIGADLHLPTSTIHTILKNKDKIRTSVTTTVSSAKKITRSRSYALEEMEERLSIWIDDELERNMPLSQAILMEKKRYNLYNLKITGEAASVDTGAAAAFPASLKDVVDRGSYPPEVVFNVDETGLFWKRMPSRTFISREQKRAPGFKAVKDRLTLLLGGNASGDFRIKPLLVYHSQTPRAMRGITYGPGGDHHLQGLLSLPHIHQLIEHTDREDKQSMLDFWKQHHIMKAVSNIDLSWKEETDAQDIEQLVQASGESLNNDDLEELAEQGKQRPQDTSDSDTEPPKELSSELLNRALHQVNDIMDKLVANDPDATRNRNAWRIVLGGVSCYRHLLDSPKKHRQMTLDKFVAKKTRQEEDSRASTSTI</sequence>
<protein>
    <submittedName>
        <fullName evidence="4">Tigger transposable element-derived 1-like</fullName>
    </submittedName>
</protein>
<dbReference type="InterPro" id="IPR004875">
    <property type="entry name" value="DDE_SF_endonuclease_dom"/>
</dbReference>
<dbReference type="InterPro" id="IPR050863">
    <property type="entry name" value="CenT-Element_Derived"/>
</dbReference>
<evidence type="ECO:0000313" key="5">
    <source>
        <dbReference type="Proteomes" id="UP001295444"/>
    </source>
</evidence>
<dbReference type="SUPFAM" id="SSF46689">
    <property type="entry name" value="Homeodomain-like"/>
    <property type="match status" value="1"/>
</dbReference>
<dbReference type="Proteomes" id="UP001295444">
    <property type="component" value="Chromosome 12"/>
</dbReference>
<evidence type="ECO:0000259" key="2">
    <source>
        <dbReference type="Pfam" id="PF03184"/>
    </source>
</evidence>
<feature type="domain" description="HTH psq-type" evidence="3">
    <location>
        <begin position="35"/>
        <end position="84"/>
    </location>
</feature>
<dbReference type="InterPro" id="IPR007889">
    <property type="entry name" value="HTH_Psq"/>
</dbReference>
<dbReference type="Pfam" id="PF04218">
    <property type="entry name" value="CENP-B_N"/>
    <property type="match status" value="1"/>
</dbReference>
<dbReference type="InterPro" id="IPR009057">
    <property type="entry name" value="Homeodomain-like_sf"/>
</dbReference>
<dbReference type="GO" id="GO:0005634">
    <property type="term" value="C:nucleus"/>
    <property type="evidence" value="ECO:0007669"/>
    <property type="project" value="TreeGrafter"/>
</dbReference>
<organism evidence="4 5">
    <name type="scientific">Pelobates cultripes</name>
    <name type="common">Western spadefoot toad</name>
    <dbReference type="NCBI Taxonomy" id="61616"/>
    <lineage>
        <taxon>Eukaryota</taxon>
        <taxon>Metazoa</taxon>
        <taxon>Chordata</taxon>
        <taxon>Craniata</taxon>
        <taxon>Vertebrata</taxon>
        <taxon>Euteleostomi</taxon>
        <taxon>Amphibia</taxon>
        <taxon>Batrachia</taxon>
        <taxon>Anura</taxon>
        <taxon>Pelobatoidea</taxon>
        <taxon>Pelobatidae</taxon>
        <taxon>Pelobates</taxon>
    </lineage>
</organism>
<accession>A0AAD1TJI9</accession>
<feature type="region of interest" description="Disordered" evidence="1">
    <location>
        <begin position="324"/>
        <end position="347"/>
    </location>
</feature>
<dbReference type="EMBL" id="OW240923">
    <property type="protein sequence ID" value="CAH2325675.1"/>
    <property type="molecule type" value="Genomic_DNA"/>
</dbReference>
<reference evidence="4" key="1">
    <citation type="submission" date="2022-03" db="EMBL/GenBank/DDBJ databases">
        <authorList>
            <person name="Alioto T."/>
            <person name="Alioto T."/>
            <person name="Gomez Garrido J."/>
        </authorList>
    </citation>
    <scope>NUCLEOTIDE SEQUENCE</scope>
</reference>
<evidence type="ECO:0000259" key="3">
    <source>
        <dbReference type="Pfam" id="PF04218"/>
    </source>
</evidence>
<dbReference type="Gene3D" id="1.10.10.60">
    <property type="entry name" value="Homeodomain-like"/>
    <property type="match status" value="1"/>
</dbReference>